<dbReference type="Proteomes" id="UP000198662">
    <property type="component" value="Unassembled WGS sequence"/>
</dbReference>
<dbReference type="InterPro" id="IPR051908">
    <property type="entry name" value="Ribosomal_N-acetyltransferase"/>
</dbReference>
<dbReference type="EMBL" id="FNGF01000001">
    <property type="protein sequence ID" value="SDK61156.1"/>
    <property type="molecule type" value="Genomic_DNA"/>
</dbReference>
<dbReference type="PANTHER" id="PTHR43441:SF11">
    <property type="entry name" value="RIBOSOMAL-PROTEIN-SERINE ACETYLTRANSFERASE"/>
    <property type="match status" value="1"/>
</dbReference>
<name>A0A1G9DB78_9ACTN</name>
<dbReference type="GO" id="GO:1990189">
    <property type="term" value="F:protein N-terminal-serine acetyltransferase activity"/>
    <property type="evidence" value="ECO:0007669"/>
    <property type="project" value="TreeGrafter"/>
</dbReference>
<sequence>MLADYLPIYRIRVRTARLELRLPDTDDLAALADQAAAGVHGPDFQPFKNAWTEADPLARGRTAILWNLNLIAAVTPDRWCLPFVAVHDGRVIGKQDLAGKRYAVTREATTSSWLGQAHHGKGLGTEMRAAVLALLFDGLGADYALSDCLDGNGPSEAVSRKLGYRPDGIDHQVYNGERVTSLRWRLTRDDWEAHRTHEAAVDGLDDDARAMLGLA</sequence>
<keyword evidence="3" id="KW-1185">Reference proteome</keyword>
<dbReference type="SUPFAM" id="SSF55729">
    <property type="entry name" value="Acyl-CoA N-acyltransferases (Nat)"/>
    <property type="match status" value="1"/>
</dbReference>
<dbReference type="Gene3D" id="3.40.630.30">
    <property type="match status" value="1"/>
</dbReference>
<dbReference type="PROSITE" id="PS51186">
    <property type="entry name" value="GNAT"/>
    <property type="match status" value="1"/>
</dbReference>
<dbReference type="RefSeq" id="WP_176953178.1">
    <property type="nucleotide sequence ID" value="NZ_FNGF01000001.1"/>
</dbReference>
<dbReference type="GO" id="GO:0008999">
    <property type="term" value="F:protein-N-terminal-alanine acetyltransferase activity"/>
    <property type="evidence" value="ECO:0007669"/>
    <property type="project" value="TreeGrafter"/>
</dbReference>
<dbReference type="AlphaFoldDB" id="A0A1G9DB78"/>
<proteinExistence type="predicted"/>
<accession>A0A1G9DB78</accession>
<dbReference type="Pfam" id="PF13302">
    <property type="entry name" value="Acetyltransf_3"/>
    <property type="match status" value="1"/>
</dbReference>
<dbReference type="InterPro" id="IPR000182">
    <property type="entry name" value="GNAT_dom"/>
</dbReference>
<evidence type="ECO:0000313" key="2">
    <source>
        <dbReference type="EMBL" id="SDK61156.1"/>
    </source>
</evidence>
<protein>
    <submittedName>
        <fullName evidence="2">Protein N-acetyltransferase, RimJ/RimL family</fullName>
    </submittedName>
</protein>
<dbReference type="PANTHER" id="PTHR43441">
    <property type="entry name" value="RIBOSOMAL-PROTEIN-SERINE ACETYLTRANSFERASE"/>
    <property type="match status" value="1"/>
</dbReference>
<feature type="domain" description="N-acetyltransferase" evidence="1">
    <location>
        <begin position="18"/>
        <end position="189"/>
    </location>
</feature>
<evidence type="ECO:0000259" key="1">
    <source>
        <dbReference type="PROSITE" id="PS51186"/>
    </source>
</evidence>
<evidence type="ECO:0000313" key="3">
    <source>
        <dbReference type="Proteomes" id="UP000198662"/>
    </source>
</evidence>
<dbReference type="GO" id="GO:0005737">
    <property type="term" value="C:cytoplasm"/>
    <property type="evidence" value="ECO:0007669"/>
    <property type="project" value="TreeGrafter"/>
</dbReference>
<keyword evidence="2" id="KW-0808">Transferase</keyword>
<dbReference type="STRING" id="380244.SAMN05216298_0784"/>
<reference evidence="3" key="1">
    <citation type="submission" date="2016-10" db="EMBL/GenBank/DDBJ databases">
        <authorList>
            <person name="Varghese N."/>
            <person name="Submissions S."/>
        </authorList>
    </citation>
    <scope>NUCLEOTIDE SEQUENCE [LARGE SCALE GENOMIC DNA]</scope>
    <source>
        <strain evidence="3">CGMCC 4.3147</strain>
    </source>
</reference>
<dbReference type="InterPro" id="IPR016181">
    <property type="entry name" value="Acyl_CoA_acyltransferase"/>
</dbReference>
<organism evidence="2 3">
    <name type="scientific">Glycomyces sambucus</name>
    <dbReference type="NCBI Taxonomy" id="380244"/>
    <lineage>
        <taxon>Bacteria</taxon>
        <taxon>Bacillati</taxon>
        <taxon>Actinomycetota</taxon>
        <taxon>Actinomycetes</taxon>
        <taxon>Glycomycetales</taxon>
        <taxon>Glycomycetaceae</taxon>
        <taxon>Glycomyces</taxon>
    </lineage>
</organism>
<gene>
    <name evidence="2" type="ORF">SAMN05216298_0784</name>
</gene>